<dbReference type="AlphaFoldDB" id="A0A934N5V9"/>
<evidence type="ECO:0000313" key="2">
    <source>
        <dbReference type="EMBL" id="MBJ7594739.1"/>
    </source>
</evidence>
<evidence type="ECO:0000313" key="3">
    <source>
        <dbReference type="Proteomes" id="UP000606991"/>
    </source>
</evidence>
<organism evidence="2 3">
    <name type="scientific">Candidatus Aeolococcus gillhamiae</name>
    <dbReference type="NCBI Taxonomy" id="3127015"/>
    <lineage>
        <taxon>Bacteria</taxon>
        <taxon>Bacillati</taxon>
        <taxon>Candidatus Dormiibacterota</taxon>
        <taxon>Candidatus Dormibacteria</taxon>
        <taxon>Candidatus Aeolococcales</taxon>
        <taxon>Candidatus Aeolococcaceae</taxon>
        <taxon>Candidatus Aeolococcus</taxon>
    </lineage>
</organism>
<proteinExistence type="predicted"/>
<feature type="transmembrane region" description="Helical" evidence="1">
    <location>
        <begin position="80"/>
        <end position="100"/>
    </location>
</feature>
<protein>
    <submittedName>
        <fullName evidence="2">Uncharacterized protein</fullName>
    </submittedName>
</protein>
<keyword evidence="1" id="KW-0812">Transmembrane</keyword>
<dbReference type="RefSeq" id="WP_337311199.1">
    <property type="nucleotide sequence ID" value="NZ_JAEKNS010000079.1"/>
</dbReference>
<dbReference type="EMBL" id="JAEKNS010000079">
    <property type="protein sequence ID" value="MBJ7594739.1"/>
    <property type="molecule type" value="Genomic_DNA"/>
</dbReference>
<feature type="transmembrane region" description="Helical" evidence="1">
    <location>
        <begin position="120"/>
        <end position="139"/>
    </location>
</feature>
<accession>A0A934N5V9</accession>
<gene>
    <name evidence="2" type="ORF">JF886_07735</name>
</gene>
<keyword evidence="1" id="KW-0472">Membrane</keyword>
<reference evidence="2 3" key="1">
    <citation type="submission" date="2020-10" db="EMBL/GenBank/DDBJ databases">
        <title>Ca. Dormibacterota MAGs.</title>
        <authorList>
            <person name="Montgomery K."/>
        </authorList>
    </citation>
    <scope>NUCLEOTIDE SEQUENCE [LARGE SCALE GENOMIC DNA]</scope>
    <source>
        <strain evidence="2">SC8812_S17_18</strain>
    </source>
</reference>
<dbReference type="Proteomes" id="UP000606991">
    <property type="component" value="Unassembled WGS sequence"/>
</dbReference>
<keyword evidence="1" id="KW-1133">Transmembrane helix</keyword>
<sequence length="170" mass="17748">MKVTSDVLTPFAVAVGLVVYLVAFGFGVALVVRGGYRWARTSTSSSAIAMGAGVLGGLVGLLGGWVIADVRVAWRARGRLLWLLASAAWAIAACVSGAVALDVSGTSQPNQSTWVAILEWSPAFPLVVTFGVIVGISLWRRRLAWDSAAVPQSLLWSSLALACLVAPKPN</sequence>
<feature type="transmembrane region" description="Helical" evidence="1">
    <location>
        <begin position="47"/>
        <end position="68"/>
    </location>
</feature>
<evidence type="ECO:0000256" key="1">
    <source>
        <dbReference type="SAM" id="Phobius"/>
    </source>
</evidence>
<comment type="caution">
    <text evidence="2">The sequence shown here is derived from an EMBL/GenBank/DDBJ whole genome shotgun (WGS) entry which is preliminary data.</text>
</comment>
<name>A0A934N5V9_9BACT</name>
<feature type="transmembrane region" description="Helical" evidence="1">
    <location>
        <begin position="7"/>
        <end position="32"/>
    </location>
</feature>